<evidence type="ECO:0000313" key="1">
    <source>
        <dbReference type="EMBL" id="GAH15158.1"/>
    </source>
</evidence>
<gene>
    <name evidence="1" type="ORF">S01H4_63500</name>
</gene>
<dbReference type="AlphaFoldDB" id="X1F2X6"/>
<dbReference type="EMBL" id="BART01038207">
    <property type="protein sequence ID" value="GAH15158.1"/>
    <property type="molecule type" value="Genomic_DNA"/>
</dbReference>
<comment type="caution">
    <text evidence="1">The sequence shown here is derived from an EMBL/GenBank/DDBJ whole genome shotgun (WGS) entry which is preliminary data.</text>
</comment>
<name>X1F2X6_9ZZZZ</name>
<protein>
    <submittedName>
        <fullName evidence="1">Uncharacterized protein</fullName>
    </submittedName>
</protein>
<organism evidence="1">
    <name type="scientific">marine sediment metagenome</name>
    <dbReference type="NCBI Taxonomy" id="412755"/>
    <lineage>
        <taxon>unclassified sequences</taxon>
        <taxon>metagenomes</taxon>
        <taxon>ecological metagenomes</taxon>
    </lineage>
</organism>
<feature type="non-terminal residue" evidence="1">
    <location>
        <position position="30"/>
    </location>
</feature>
<proteinExistence type="predicted"/>
<accession>X1F2X6</accession>
<reference evidence="1" key="1">
    <citation type="journal article" date="2014" name="Front. Microbiol.">
        <title>High frequency of phylogenetically diverse reductive dehalogenase-homologous genes in deep subseafloor sedimentary metagenomes.</title>
        <authorList>
            <person name="Kawai M."/>
            <person name="Futagami T."/>
            <person name="Toyoda A."/>
            <person name="Takaki Y."/>
            <person name="Nishi S."/>
            <person name="Hori S."/>
            <person name="Arai W."/>
            <person name="Tsubouchi T."/>
            <person name="Morono Y."/>
            <person name="Uchiyama I."/>
            <person name="Ito T."/>
            <person name="Fujiyama A."/>
            <person name="Inagaki F."/>
            <person name="Takami H."/>
        </authorList>
    </citation>
    <scope>NUCLEOTIDE SEQUENCE</scope>
    <source>
        <strain evidence="1">Expedition CK06-06</strain>
    </source>
</reference>
<sequence>MTQQGWKYWEGKKVFIILKNRRTYQGEVIE</sequence>